<dbReference type="Pfam" id="PF00917">
    <property type="entry name" value="MATH"/>
    <property type="match status" value="1"/>
</dbReference>
<feature type="domain" description="MATH" evidence="1">
    <location>
        <begin position="2"/>
        <end position="95"/>
    </location>
</feature>
<proteinExistence type="predicted"/>
<organism evidence="2 3">
    <name type="scientific">Globodera pallida</name>
    <name type="common">Potato cyst nematode worm</name>
    <name type="synonym">Heterodera pallida</name>
    <dbReference type="NCBI Taxonomy" id="36090"/>
    <lineage>
        <taxon>Eukaryota</taxon>
        <taxon>Metazoa</taxon>
        <taxon>Ecdysozoa</taxon>
        <taxon>Nematoda</taxon>
        <taxon>Chromadorea</taxon>
        <taxon>Rhabditida</taxon>
        <taxon>Tylenchina</taxon>
        <taxon>Tylenchomorpha</taxon>
        <taxon>Tylenchoidea</taxon>
        <taxon>Heteroderidae</taxon>
        <taxon>Heteroderinae</taxon>
        <taxon>Globodera</taxon>
    </lineage>
</organism>
<reference evidence="2" key="1">
    <citation type="submission" date="2014-05" db="EMBL/GenBank/DDBJ databases">
        <title>The genome and life-stage specific transcriptomes of Globodera pallida elucidate key aspects of plant parasitism by a cyst nematode.</title>
        <authorList>
            <person name="Cotton J.A."/>
            <person name="Lilley C.J."/>
            <person name="Jones L.M."/>
            <person name="Kikuchi T."/>
            <person name="Reid A.J."/>
            <person name="Thorpe P."/>
            <person name="Tsai I.J."/>
            <person name="Beasley H."/>
            <person name="Blok V."/>
            <person name="Cock P.J.A."/>
            <person name="Van den Akker S.E."/>
            <person name="Holroyd N."/>
            <person name="Hunt M."/>
            <person name="Mantelin S."/>
            <person name="Naghra H."/>
            <person name="Pain A."/>
            <person name="Palomares-Rius J.E."/>
            <person name="Zarowiecki M."/>
            <person name="Berriman M."/>
            <person name="Jones J.T."/>
            <person name="Urwin P.E."/>
        </authorList>
    </citation>
    <scope>NUCLEOTIDE SEQUENCE [LARGE SCALE GENOMIC DNA]</scope>
    <source>
        <strain evidence="2">Lindley</strain>
    </source>
</reference>
<evidence type="ECO:0000313" key="3">
    <source>
        <dbReference type="WBParaSite" id="GPLIN_001433100"/>
    </source>
</evidence>
<dbReference type="Gene3D" id="2.60.210.10">
    <property type="entry name" value="Apoptosis, Tumor Necrosis Factor Receptor Associated Protein 2, Chain A"/>
    <property type="match status" value="1"/>
</dbReference>
<dbReference type="InterPro" id="IPR008974">
    <property type="entry name" value="TRAF-like"/>
</dbReference>
<dbReference type="Proteomes" id="UP000050741">
    <property type="component" value="Unassembled WGS sequence"/>
</dbReference>
<dbReference type="InterPro" id="IPR002083">
    <property type="entry name" value="MATH/TRAF_dom"/>
</dbReference>
<dbReference type="CDD" id="cd00121">
    <property type="entry name" value="MATH"/>
    <property type="match status" value="1"/>
</dbReference>
<protein>
    <submittedName>
        <fullName evidence="3">MATH domain-containing protein</fullName>
    </submittedName>
</protein>
<accession>A0A183CN74</accession>
<reference evidence="3" key="2">
    <citation type="submission" date="2016-06" db="UniProtKB">
        <authorList>
            <consortium name="WormBaseParasite"/>
        </authorList>
    </citation>
    <scope>IDENTIFICATION</scope>
</reference>
<sequence>MQDFKEFSKGRGPKKVFSGPVEFINGLPWRMRIKHCDDYIGILLNCVGDETDAAWTCRAAFQFSVVSCKETGIIDPKNGFYDEKKDVVTFKAEVITDHRRRIYPVCLSHDDYVELT</sequence>
<name>A0A183CN74_GLOPA</name>
<dbReference type="AlphaFoldDB" id="A0A183CN74"/>
<evidence type="ECO:0000313" key="2">
    <source>
        <dbReference type="Proteomes" id="UP000050741"/>
    </source>
</evidence>
<dbReference type="WBParaSite" id="GPLIN_001433100">
    <property type="protein sequence ID" value="GPLIN_001433100"/>
    <property type="gene ID" value="GPLIN_001433100"/>
</dbReference>
<keyword evidence="2" id="KW-1185">Reference proteome</keyword>
<evidence type="ECO:0000259" key="1">
    <source>
        <dbReference type="SMART" id="SM00061"/>
    </source>
</evidence>
<dbReference type="SMART" id="SM00061">
    <property type="entry name" value="MATH"/>
    <property type="match status" value="1"/>
</dbReference>
<dbReference type="SUPFAM" id="SSF49599">
    <property type="entry name" value="TRAF domain-like"/>
    <property type="match status" value="1"/>
</dbReference>